<dbReference type="Pfam" id="PF00059">
    <property type="entry name" value="Lectin_C"/>
    <property type="match status" value="1"/>
</dbReference>
<dbReference type="PANTHER" id="PTHR22801">
    <property type="entry name" value="LITHOSTATHINE"/>
    <property type="match status" value="1"/>
</dbReference>
<dbReference type="InterPro" id="IPR001304">
    <property type="entry name" value="C-type_lectin-like"/>
</dbReference>
<accession>A0AAV4JEB9</accession>
<reference evidence="3 4" key="1">
    <citation type="journal article" date="2021" name="Elife">
        <title>Chloroplast acquisition without the gene transfer in kleptoplastic sea slugs, Plakobranchus ocellatus.</title>
        <authorList>
            <person name="Maeda T."/>
            <person name="Takahashi S."/>
            <person name="Yoshida T."/>
            <person name="Shimamura S."/>
            <person name="Takaki Y."/>
            <person name="Nagai Y."/>
            <person name="Toyoda A."/>
            <person name="Suzuki Y."/>
            <person name="Arimoto A."/>
            <person name="Ishii H."/>
            <person name="Satoh N."/>
            <person name="Nishiyama T."/>
            <person name="Hasebe M."/>
            <person name="Maruyama T."/>
            <person name="Minagawa J."/>
            <person name="Obokata J."/>
            <person name="Shigenobu S."/>
        </authorList>
    </citation>
    <scope>NUCLEOTIDE SEQUENCE [LARGE SCALE GENOMIC DNA]</scope>
</reference>
<feature type="chain" id="PRO_5043517504" evidence="1">
    <location>
        <begin position="26"/>
        <end position="262"/>
    </location>
</feature>
<organism evidence="3 4">
    <name type="scientific">Elysia marginata</name>
    <dbReference type="NCBI Taxonomy" id="1093978"/>
    <lineage>
        <taxon>Eukaryota</taxon>
        <taxon>Metazoa</taxon>
        <taxon>Spiralia</taxon>
        <taxon>Lophotrochozoa</taxon>
        <taxon>Mollusca</taxon>
        <taxon>Gastropoda</taxon>
        <taxon>Heterobranchia</taxon>
        <taxon>Euthyneura</taxon>
        <taxon>Panpulmonata</taxon>
        <taxon>Sacoglossa</taxon>
        <taxon>Placobranchoidea</taxon>
        <taxon>Plakobranchidae</taxon>
        <taxon>Elysia</taxon>
    </lineage>
</organism>
<feature type="domain" description="C-type lectin" evidence="2">
    <location>
        <begin position="135"/>
        <end position="254"/>
    </location>
</feature>
<gene>
    <name evidence="3" type="ORF">ElyMa_006882400</name>
</gene>
<dbReference type="PANTHER" id="PTHR22801:SF63">
    <property type="entry name" value="C-TYPE LECTIN DOMAIN-CONTAINING PROTEIN"/>
    <property type="match status" value="1"/>
</dbReference>
<dbReference type="InterPro" id="IPR016187">
    <property type="entry name" value="CTDL_fold"/>
</dbReference>
<dbReference type="PROSITE" id="PS50041">
    <property type="entry name" value="C_TYPE_LECTIN_2"/>
    <property type="match status" value="1"/>
</dbReference>
<feature type="signal peptide" evidence="1">
    <location>
        <begin position="1"/>
        <end position="25"/>
    </location>
</feature>
<proteinExistence type="predicted"/>
<dbReference type="Proteomes" id="UP000762676">
    <property type="component" value="Unassembled WGS sequence"/>
</dbReference>
<sequence length="262" mass="29456">MAMWMRFVWLTFGLLLCCGGTGVYCLEREAFLTLANGVECHTQQLGEAWTSGSHAACSVECMVRYPETCQSILYNVDTKTCTPGAVAFAPVPRVNTSIPVANSRDLFYYSSQPVPPCNTSSGDFALYELCGTTVCLNLVFEKASFYDARANCTSMDSRLFIANSLVRFSVFWHVSLTHFNWYTWLGLTDLTTEGVFVWDHGEPLSAEQDKYIWSDGQPDNHGDEDCIIARHLRSGLGNGINDDDCWRKRYYICEPNNAYKAK</sequence>
<dbReference type="CDD" id="cd00037">
    <property type="entry name" value="CLECT"/>
    <property type="match status" value="1"/>
</dbReference>
<dbReference type="Gene3D" id="3.10.100.10">
    <property type="entry name" value="Mannose-Binding Protein A, subunit A"/>
    <property type="match status" value="1"/>
</dbReference>
<name>A0AAV4JEB9_9GAST</name>
<keyword evidence="4" id="KW-1185">Reference proteome</keyword>
<evidence type="ECO:0000313" key="4">
    <source>
        <dbReference type="Proteomes" id="UP000762676"/>
    </source>
</evidence>
<protein>
    <submittedName>
        <fullName evidence="3">CD209 antigen</fullName>
    </submittedName>
</protein>
<dbReference type="SUPFAM" id="SSF56436">
    <property type="entry name" value="C-type lectin-like"/>
    <property type="match status" value="1"/>
</dbReference>
<dbReference type="EMBL" id="BMAT01013766">
    <property type="protein sequence ID" value="GFS19777.1"/>
    <property type="molecule type" value="Genomic_DNA"/>
</dbReference>
<evidence type="ECO:0000313" key="3">
    <source>
        <dbReference type="EMBL" id="GFS19777.1"/>
    </source>
</evidence>
<evidence type="ECO:0000256" key="1">
    <source>
        <dbReference type="SAM" id="SignalP"/>
    </source>
</evidence>
<dbReference type="InterPro" id="IPR050801">
    <property type="entry name" value="Ca-Dep_Lectins_ImmuneDev"/>
</dbReference>
<dbReference type="InterPro" id="IPR016186">
    <property type="entry name" value="C-type_lectin-like/link_sf"/>
</dbReference>
<keyword evidence="1" id="KW-0732">Signal</keyword>
<comment type="caution">
    <text evidence="3">The sequence shown here is derived from an EMBL/GenBank/DDBJ whole genome shotgun (WGS) entry which is preliminary data.</text>
</comment>
<evidence type="ECO:0000259" key="2">
    <source>
        <dbReference type="PROSITE" id="PS50041"/>
    </source>
</evidence>
<dbReference type="AlphaFoldDB" id="A0AAV4JEB9"/>
<dbReference type="SMART" id="SM00034">
    <property type="entry name" value="CLECT"/>
    <property type="match status" value="1"/>
</dbReference>